<organism evidence="1">
    <name type="scientific">Amphimedon queenslandica</name>
    <name type="common">Sponge</name>
    <dbReference type="NCBI Taxonomy" id="400682"/>
    <lineage>
        <taxon>Eukaryota</taxon>
        <taxon>Metazoa</taxon>
        <taxon>Porifera</taxon>
        <taxon>Demospongiae</taxon>
        <taxon>Heteroscleromorpha</taxon>
        <taxon>Haplosclerida</taxon>
        <taxon>Niphatidae</taxon>
        <taxon>Amphimedon</taxon>
    </lineage>
</organism>
<dbReference type="AlphaFoldDB" id="A0A1X7UDZ1"/>
<sequence>MDYWPCEKVPSKVVSDIKKAIDSGNKVTTHDIITGQGLPYIPGTALLAAIHKGKVAYIRAATQRHTKDEEVVVVPFEDESEKFDLESKHKFGFLEHIEEYQHLGHPYICDYSLKPSVTWVQTMSPQVAHIFGKAEYICR</sequence>
<name>A0A1X7UDZ1_AMPQE</name>
<dbReference type="InParanoid" id="A0A1X7UDZ1"/>
<proteinExistence type="predicted"/>
<accession>A0A1X7UDZ1</accession>
<reference evidence="1" key="1">
    <citation type="submission" date="2017-05" db="UniProtKB">
        <authorList>
            <consortium name="EnsemblMetazoa"/>
        </authorList>
    </citation>
    <scope>IDENTIFICATION</scope>
</reference>
<dbReference type="EnsemblMetazoa" id="Aqu2.1.25982_001">
    <property type="protein sequence ID" value="Aqu2.1.25982_001"/>
    <property type="gene ID" value="Aqu2.1.25982"/>
</dbReference>
<evidence type="ECO:0000313" key="1">
    <source>
        <dbReference type="EnsemblMetazoa" id="Aqu2.1.25982_001"/>
    </source>
</evidence>
<protein>
    <submittedName>
        <fullName evidence="1">Uncharacterized protein</fullName>
    </submittedName>
</protein>